<dbReference type="SUPFAM" id="SSF56112">
    <property type="entry name" value="Protein kinase-like (PK-like)"/>
    <property type="match status" value="1"/>
</dbReference>
<evidence type="ECO:0000256" key="4">
    <source>
        <dbReference type="ARBA" id="ARBA00012513"/>
    </source>
</evidence>
<keyword evidence="19" id="KW-0325">Glycoprotein</keyword>
<keyword evidence="13 22" id="KW-0547">Nucleotide-binding</keyword>
<reference evidence="27" key="1">
    <citation type="submission" date="2025-08" db="UniProtKB">
        <authorList>
            <consortium name="RefSeq"/>
        </authorList>
    </citation>
    <scope>IDENTIFICATION</scope>
</reference>
<dbReference type="KEGG" id="peu:105118590"/>
<dbReference type="InterPro" id="IPR013210">
    <property type="entry name" value="LRR_N_plant-typ"/>
</dbReference>
<dbReference type="InterPro" id="IPR055414">
    <property type="entry name" value="LRR_R13L4/SHOC2-like"/>
</dbReference>
<evidence type="ECO:0000313" key="26">
    <source>
        <dbReference type="Proteomes" id="UP000694918"/>
    </source>
</evidence>
<proteinExistence type="inferred from homology"/>
<evidence type="ECO:0000256" key="20">
    <source>
        <dbReference type="ARBA" id="ARBA00047899"/>
    </source>
</evidence>
<comment type="catalytic activity">
    <reaction evidence="21">
        <text>L-seryl-[protein] + ATP = O-phospho-L-seryl-[protein] + ADP + H(+)</text>
        <dbReference type="Rhea" id="RHEA:17989"/>
        <dbReference type="Rhea" id="RHEA-COMP:9863"/>
        <dbReference type="Rhea" id="RHEA-COMP:11604"/>
        <dbReference type="ChEBI" id="CHEBI:15378"/>
        <dbReference type="ChEBI" id="CHEBI:29999"/>
        <dbReference type="ChEBI" id="CHEBI:30616"/>
        <dbReference type="ChEBI" id="CHEBI:83421"/>
        <dbReference type="ChEBI" id="CHEBI:456216"/>
        <dbReference type="EC" id="2.7.11.1"/>
    </reaction>
</comment>
<dbReference type="AlphaFoldDB" id="A0AAJ6XDR6"/>
<dbReference type="FunFam" id="3.80.10.10:FF:000406">
    <property type="entry name" value="Leucine-rich repeat (LRR) family protein"/>
    <property type="match status" value="1"/>
</dbReference>
<dbReference type="GO" id="GO:0005524">
    <property type="term" value="F:ATP binding"/>
    <property type="evidence" value="ECO:0007669"/>
    <property type="project" value="UniProtKB-UniRule"/>
</dbReference>
<evidence type="ECO:0000256" key="22">
    <source>
        <dbReference type="PROSITE-ProRule" id="PRU10141"/>
    </source>
</evidence>
<dbReference type="InterPro" id="IPR011009">
    <property type="entry name" value="Kinase-like_dom_sf"/>
</dbReference>
<dbReference type="GeneID" id="105118590"/>
<keyword evidence="17 23" id="KW-0472">Membrane</keyword>
<evidence type="ECO:0000256" key="24">
    <source>
        <dbReference type="SAM" id="SignalP"/>
    </source>
</evidence>
<gene>
    <name evidence="27" type="primary">LOC105118590</name>
</gene>
<dbReference type="FunFam" id="1.10.510.10:FF:000358">
    <property type="entry name" value="Putative leucine-rich repeat receptor-like serine/threonine-protein kinase"/>
    <property type="match status" value="1"/>
</dbReference>
<keyword evidence="12" id="KW-0677">Repeat</keyword>
<organism evidence="26 27">
    <name type="scientific">Populus euphratica</name>
    <name type="common">Euphrates poplar</name>
    <dbReference type="NCBI Taxonomy" id="75702"/>
    <lineage>
        <taxon>Eukaryota</taxon>
        <taxon>Viridiplantae</taxon>
        <taxon>Streptophyta</taxon>
        <taxon>Embryophyta</taxon>
        <taxon>Tracheophyta</taxon>
        <taxon>Spermatophyta</taxon>
        <taxon>Magnoliopsida</taxon>
        <taxon>eudicotyledons</taxon>
        <taxon>Gunneridae</taxon>
        <taxon>Pentapetalae</taxon>
        <taxon>rosids</taxon>
        <taxon>fabids</taxon>
        <taxon>Malpighiales</taxon>
        <taxon>Salicaceae</taxon>
        <taxon>Saliceae</taxon>
        <taxon>Populus</taxon>
    </lineage>
</organism>
<evidence type="ECO:0000313" key="27">
    <source>
        <dbReference type="RefSeq" id="XP_011014866.1"/>
    </source>
</evidence>
<evidence type="ECO:0000256" key="11">
    <source>
        <dbReference type="ARBA" id="ARBA00022729"/>
    </source>
</evidence>
<evidence type="ECO:0000256" key="17">
    <source>
        <dbReference type="ARBA" id="ARBA00023136"/>
    </source>
</evidence>
<dbReference type="FunFam" id="3.30.200.20:FF:000432">
    <property type="entry name" value="LRR receptor-like serine/threonine-protein kinase EFR"/>
    <property type="match status" value="1"/>
</dbReference>
<keyword evidence="10 23" id="KW-0812">Transmembrane</keyword>
<dbReference type="InterPro" id="IPR008271">
    <property type="entry name" value="Ser/Thr_kinase_AS"/>
</dbReference>
<dbReference type="PANTHER" id="PTHR27008">
    <property type="entry name" value="OS04G0122200 PROTEIN"/>
    <property type="match status" value="1"/>
</dbReference>
<keyword evidence="14" id="KW-0418">Kinase</keyword>
<dbReference type="Proteomes" id="UP000694918">
    <property type="component" value="Unplaced"/>
</dbReference>
<evidence type="ECO:0000256" key="2">
    <source>
        <dbReference type="ARBA" id="ARBA00004479"/>
    </source>
</evidence>
<dbReference type="InterPro" id="IPR000719">
    <property type="entry name" value="Prot_kinase_dom"/>
</dbReference>
<evidence type="ECO:0000256" key="16">
    <source>
        <dbReference type="ARBA" id="ARBA00022989"/>
    </source>
</evidence>
<dbReference type="FunFam" id="3.80.10.10:FF:000288">
    <property type="entry name" value="LRR receptor-like serine/threonine-protein kinase EFR"/>
    <property type="match status" value="1"/>
</dbReference>
<evidence type="ECO:0000256" key="14">
    <source>
        <dbReference type="ARBA" id="ARBA00022777"/>
    </source>
</evidence>
<keyword evidence="11 24" id="KW-0732">Signal</keyword>
<dbReference type="Gene3D" id="3.30.200.20">
    <property type="entry name" value="Phosphorylase Kinase, domain 1"/>
    <property type="match status" value="1"/>
</dbReference>
<dbReference type="InterPro" id="IPR017441">
    <property type="entry name" value="Protein_kinase_ATP_BS"/>
</dbReference>
<dbReference type="SUPFAM" id="SSF52058">
    <property type="entry name" value="L domain-like"/>
    <property type="match status" value="2"/>
</dbReference>
<comment type="similarity">
    <text evidence="3">Belongs to the protein kinase superfamily. Ser/Thr protein kinase family.</text>
</comment>
<dbReference type="Gene3D" id="3.80.10.10">
    <property type="entry name" value="Ribonuclease Inhibitor"/>
    <property type="match status" value="3"/>
</dbReference>
<feature type="binding site" evidence="22">
    <location>
        <position position="728"/>
    </location>
    <ligand>
        <name>ATP</name>
        <dbReference type="ChEBI" id="CHEBI:30616"/>
    </ligand>
</feature>
<keyword evidence="18" id="KW-0675">Receptor</keyword>
<comment type="subcellular location">
    <subcellularLocation>
        <location evidence="1">Cell membrane</location>
        <topology evidence="1">Single-pass membrane protein</topology>
    </subcellularLocation>
    <subcellularLocation>
        <location evidence="2">Membrane</location>
        <topology evidence="2">Single-pass type I membrane protein</topology>
    </subcellularLocation>
</comment>
<keyword evidence="26" id="KW-1185">Reference proteome</keyword>
<evidence type="ECO:0000256" key="21">
    <source>
        <dbReference type="ARBA" id="ARBA00048679"/>
    </source>
</evidence>
<evidence type="ECO:0000256" key="5">
    <source>
        <dbReference type="ARBA" id="ARBA00022475"/>
    </source>
</evidence>
<sequence>MSLWLLFLQVTVFCFSVTLQGGNETDKLSLIAFRAQIVGDPFGAMNSWNESVHFCEWSGVTCGRRHQRVVELDLHSYRLVGSLSPSIGNLSFLRVLNLENNSFGHNIPQELGQLFRLQMLRLGSNSFGGEIPVNISRCSNLLNLDLERNNLTGKLPALLGSLSKLQVLIFRRNNLVGETPPSFGNLSSINEIRGAFNNLQGSIPNTIGQLKRLKIFSFGVNNLSGTIPPSIFNLSSLTNFGVPINQLHGSLPPHLGITLPNLEVLLLHTNLFSGVIPVTLSNASSLSNIEISSNFFTGLVPTLVGSLPNLRFLSIYYNVLGNGEDDNLNFLYPLANNTILEILLIHNNNFGGALPEILGNFSTKLKSMIFGGNQIRGTIPNGIGNLRSLVALSFEANQLTGIIPSSICELQNVGNLYLNTNKISGSIPSSIGNMTACVDVDLSLNNLQGSIPSSFGNCQNLLALTLSHNNLSGPIPKEITSITSLSLYLNLSANQLTGSLPFEIGKLENLGKLDVSKNRLSGEIPLGLGSCTSLEFLDLGENVFEGFIPKSLSSLRALYALDLSHNNLSGQIPEFLGDFKLLKSLNLSFNDLEGEVPMQGAFGNTSVVSITGNKKLCGGIPLLNLPRCTTNESVKMKSSIKKILIIAMSGGFLGAILLTSSVLCYCLRKTKGNPASTSSWGKSFRRVAYQDLLRATNEFSSANLIGVGSFGSVYKGILPPDGMAVAVKVLNLLRRGASKSFLAECTALINIRHRNLVRVITACSSTDFQGNDFKAVVYELMDNASLEEWLHSTHHQPNNAHEPRSLNLTQRLDISIDVAKAFDYLHHHCHTPIVHCDLKPSNVLLDGDMIASVGDFGLARLQPEVSGQLSSDQTSSVGLKGTIGYAAPEYGIGSDVSTYGDVYSFGILLLEMFTGKRPTDDMFQDGLNLHNYVEKALPGRVTEVVDPMLFREYEERSRAQSSSSHRNRMNHIESGKILECLVSILKVGISCSAELPPERMNMSNVVSELQRIRDSLSRSMMRGQHEIVSVRSQDW</sequence>
<evidence type="ECO:0000256" key="8">
    <source>
        <dbReference type="ARBA" id="ARBA00022614"/>
    </source>
</evidence>
<dbReference type="GO" id="GO:0005886">
    <property type="term" value="C:plasma membrane"/>
    <property type="evidence" value="ECO:0007669"/>
    <property type="project" value="UniProtKB-SubCell"/>
</dbReference>
<keyword evidence="9" id="KW-0808">Transferase</keyword>
<dbReference type="EC" id="2.7.11.1" evidence="4"/>
<evidence type="ECO:0000259" key="25">
    <source>
        <dbReference type="PROSITE" id="PS50011"/>
    </source>
</evidence>
<evidence type="ECO:0000256" key="3">
    <source>
        <dbReference type="ARBA" id="ARBA00008684"/>
    </source>
</evidence>
<keyword evidence="16 23" id="KW-1133">Transmembrane helix</keyword>
<evidence type="ECO:0000256" key="18">
    <source>
        <dbReference type="ARBA" id="ARBA00023170"/>
    </source>
</evidence>
<dbReference type="Gene3D" id="1.10.510.10">
    <property type="entry name" value="Transferase(Phosphotransferase) domain 1"/>
    <property type="match status" value="1"/>
</dbReference>
<evidence type="ECO:0000256" key="10">
    <source>
        <dbReference type="ARBA" id="ARBA00022692"/>
    </source>
</evidence>
<dbReference type="FunFam" id="3.80.10.10:FF:000383">
    <property type="entry name" value="Leucine-rich repeat receptor protein kinase EMS1"/>
    <property type="match status" value="1"/>
</dbReference>
<dbReference type="Pfam" id="PF00560">
    <property type="entry name" value="LRR_1"/>
    <property type="match status" value="1"/>
</dbReference>
<dbReference type="InterPro" id="IPR001245">
    <property type="entry name" value="Ser-Thr/Tyr_kinase_cat_dom"/>
</dbReference>
<dbReference type="InterPro" id="IPR003591">
    <property type="entry name" value="Leu-rich_rpt_typical-subtyp"/>
</dbReference>
<dbReference type="Pfam" id="PF23598">
    <property type="entry name" value="LRR_14"/>
    <property type="match status" value="1"/>
</dbReference>
<dbReference type="Pfam" id="PF13855">
    <property type="entry name" value="LRR_8"/>
    <property type="match status" value="1"/>
</dbReference>
<evidence type="ECO:0000256" key="9">
    <source>
        <dbReference type="ARBA" id="ARBA00022679"/>
    </source>
</evidence>
<feature type="chain" id="PRO_5042540999" description="non-specific serine/threonine protein kinase" evidence="24">
    <location>
        <begin position="17"/>
        <end position="1035"/>
    </location>
</feature>
<dbReference type="InterPro" id="IPR001611">
    <property type="entry name" value="Leu-rich_rpt"/>
</dbReference>
<dbReference type="PANTHER" id="PTHR27008:SF596">
    <property type="entry name" value="OS02G0215500 PROTEIN"/>
    <property type="match status" value="1"/>
</dbReference>
<dbReference type="SMART" id="SM00220">
    <property type="entry name" value="S_TKc"/>
    <property type="match status" value="1"/>
</dbReference>
<keyword evidence="7" id="KW-0597">Phosphoprotein</keyword>
<dbReference type="Pfam" id="PF08263">
    <property type="entry name" value="LRRNT_2"/>
    <property type="match status" value="1"/>
</dbReference>
<evidence type="ECO:0000256" key="1">
    <source>
        <dbReference type="ARBA" id="ARBA00004162"/>
    </source>
</evidence>
<keyword evidence="6" id="KW-0723">Serine/threonine-protein kinase</keyword>
<evidence type="ECO:0000256" key="6">
    <source>
        <dbReference type="ARBA" id="ARBA00022527"/>
    </source>
</evidence>
<comment type="catalytic activity">
    <reaction evidence="20">
        <text>L-threonyl-[protein] + ATP = O-phospho-L-threonyl-[protein] + ADP + H(+)</text>
        <dbReference type="Rhea" id="RHEA:46608"/>
        <dbReference type="Rhea" id="RHEA-COMP:11060"/>
        <dbReference type="Rhea" id="RHEA-COMP:11605"/>
        <dbReference type="ChEBI" id="CHEBI:15378"/>
        <dbReference type="ChEBI" id="CHEBI:30013"/>
        <dbReference type="ChEBI" id="CHEBI:30616"/>
        <dbReference type="ChEBI" id="CHEBI:61977"/>
        <dbReference type="ChEBI" id="CHEBI:456216"/>
        <dbReference type="EC" id="2.7.11.1"/>
    </reaction>
</comment>
<dbReference type="InterPro" id="IPR032675">
    <property type="entry name" value="LRR_dom_sf"/>
</dbReference>
<dbReference type="PROSITE" id="PS00107">
    <property type="entry name" value="PROTEIN_KINASE_ATP"/>
    <property type="match status" value="1"/>
</dbReference>
<evidence type="ECO:0000256" key="23">
    <source>
        <dbReference type="SAM" id="Phobius"/>
    </source>
</evidence>
<dbReference type="InterPro" id="IPR051809">
    <property type="entry name" value="Plant_receptor-like_S/T_kinase"/>
</dbReference>
<feature type="signal peptide" evidence="24">
    <location>
        <begin position="1"/>
        <end position="16"/>
    </location>
</feature>
<protein>
    <recommendedName>
        <fullName evidence="4">non-specific serine/threonine protein kinase</fullName>
        <ecNumber evidence="4">2.7.11.1</ecNumber>
    </recommendedName>
</protein>
<name>A0AAJ6XDR6_POPEU</name>
<evidence type="ECO:0000256" key="7">
    <source>
        <dbReference type="ARBA" id="ARBA00022553"/>
    </source>
</evidence>
<keyword evidence="15 22" id="KW-0067">ATP-binding</keyword>
<dbReference type="Pfam" id="PF07714">
    <property type="entry name" value="PK_Tyr_Ser-Thr"/>
    <property type="match status" value="1"/>
</dbReference>
<evidence type="ECO:0000256" key="12">
    <source>
        <dbReference type="ARBA" id="ARBA00022737"/>
    </source>
</evidence>
<keyword evidence="8" id="KW-0433">Leucine-rich repeat</keyword>
<dbReference type="PROSITE" id="PS00108">
    <property type="entry name" value="PROTEIN_KINASE_ST"/>
    <property type="match status" value="1"/>
</dbReference>
<dbReference type="GO" id="GO:0004674">
    <property type="term" value="F:protein serine/threonine kinase activity"/>
    <property type="evidence" value="ECO:0007669"/>
    <property type="project" value="UniProtKB-KW"/>
</dbReference>
<evidence type="ECO:0000256" key="15">
    <source>
        <dbReference type="ARBA" id="ARBA00022840"/>
    </source>
</evidence>
<evidence type="ECO:0000256" key="19">
    <source>
        <dbReference type="ARBA" id="ARBA00023180"/>
    </source>
</evidence>
<feature type="transmembrane region" description="Helical" evidence="23">
    <location>
        <begin position="643"/>
        <end position="667"/>
    </location>
</feature>
<evidence type="ECO:0000256" key="13">
    <source>
        <dbReference type="ARBA" id="ARBA00022741"/>
    </source>
</evidence>
<dbReference type="RefSeq" id="XP_011014866.1">
    <property type="nucleotide sequence ID" value="XM_011016564.1"/>
</dbReference>
<accession>A0AAJ6XDR6</accession>
<dbReference type="PROSITE" id="PS50011">
    <property type="entry name" value="PROTEIN_KINASE_DOM"/>
    <property type="match status" value="1"/>
</dbReference>
<feature type="domain" description="Protein kinase" evidence="25">
    <location>
        <begin position="699"/>
        <end position="968"/>
    </location>
</feature>
<dbReference type="SMART" id="SM00369">
    <property type="entry name" value="LRR_TYP"/>
    <property type="match status" value="6"/>
</dbReference>
<keyword evidence="5" id="KW-1003">Cell membrane</keyword>